<dbReference type="RefSeq" id="WP_307152457.1">
    <property type="nucleotide sequence ID" value="NZ_JAUSTU010000068.1"/>
</dbReference>
<evidence type="ECO:0000313" key="3">
    <source>
        <dbReference type="Proteomes" id="UP001231362"/>
    </source>
</evidence>
<organism evidence="2 3">
    <name type="scientific">Anoxybacillus andreesenii</name>
    <dbReference type="NCBI Taxonomy" id="1325932"/>
    <lineage>
        <taxon>Bacteria</taxon>
        <taxon>Bacillati</taxon>
        <taxon>Bacillota</taxon>
        <taxon>Bacilli</taxon>
        <taxon>Bacillales</taxon>
        <taxon>Anoxybacillaceae</taxon>
        <taxon>Anoxybacillus</taxon>
    </lineage>
</organism>
<evidence type="ECO:0000313" key="2">
    <source>
        <dbReference type="EMBL" id="MDQ0158040.1"/>
    </source>
</evidence>
<sequence length="44" mass="4606">MGSAGTAKFRAEDSKAKLGTGGNQPCWLVGLENLAKDGAVQYHK</sequence>
<proteinExistence type="predicted"/>
<protein>
    <submittedName>
        <fullName evidence="2">Uncharacterized protein</fullName>
    </submittedName>
</protein>
<dbReference type="EMBL" id="JAUSTU010000068">
    <property type="protein sequence ID" value="MDQ0158040.1"/>
    <property type="molecule type" value="Genomic_DNA"/>
</dbReference>
<gene>
    <name evidence="2" type="ORF">J2S07_004431</name>
</gene>
<feature type="region of interest" description="Disordered" evidence="1">
    <location>
        <begin position="1"/>
        <end position="21"/>
    </location>
</feature>
<dbReference type="Proteomes" id="UP001231362">
    <property type="component" value="Unassembled WGS sequence"/>
</dbReference>
<name>A0ABT9VB57_9BACL</name>
<reference evidence="2 3" key="1">
    <citation type="submission" date="2023-07" db="EMBL/GenBank/DDBJ databases">
        <title>Genomic Encyclopedia of Type Strains, Phase IV (KMG-IV): sequencing the most valuable type-strain genomes for metagenomic binning, comparative biology and taxonomic classification.</title>
        <authorList>
            <person name="Goeker M."/>
        </authorList>
    </citation>
    <scope>NUCLEOTIDE SEQUENCE [LARGE SCALE GENOMIC DNA]</scope>
    <source>
        <strain evidence="2 3">DSM 23948</strain>
    </source>
</reference>
<keyword evidence="3" id="KW-1185">Reference proteome</keyword>
<comment type="caution">
    <text evidence="2">The sequence shown here is derived from an EMBL/GenBank/DDBJ whole genome shotgun (WGS) entry which is preliminary data.</text>
</comment>
<accession>A0ABT9VB57</accession>
<evidence type="ECO:0000256" key="1">
    <source>
        <dbReference type="SAM" id="MobiDB-lite"/>
    </source>
</evidence>